<accession>A0A7W5GDZ7</accession>
<evidence type="ECO:0000313" key="2">
    <source>
        <dbReference type="EMBL" id="MBB3155978.1"/>
    </source>
</evidence>
<evidence type="ECO:0000256" key="1">
    <source>
        <dbReference type="SAM" id="Phobius"/>
    </source>
</evidence>
<evidence type="ECO:0000313" key="3">
    <source>
        <dbReference type="Proteomes" id="UP000518605"/>
    </source>
</evidence>
<sequence length="230" mass="25530">MNTVIPPHAAQAVVHEPINIRTWRVGSLSMGVTLMLIGTALAVSLWQDMEAFEVLLWVAPVVFIMLGAELLLYLKFSNSNRTVVRYDWMSVFFVGAIGTVSLGLALLMSTGLFDELQRGLNMTQRTAFVETKTVKVPASINKIVVQAWDGIELDQTDARELQLIGQVRYRSSEKLDRLDSKIMQTEIIGSTMYVMVGAVDRRDSGLISDSVDTRLTLIVPKGVEVVEKGR</sequence>
<gene>
    <name evidence="2" type="ORF">FHS16_006094</name>
</gene>
<feature type="transmembrane region" description="Helical" evidence="1">
    <location>
        <begin position="28"/>
        <end position="47"/>
    </location>
</feature>
<comment type="caution">
    <text evidence="2">The sequence shown here is derived from an EMBL/GenBank/DDBJ whole genome shotgun (WGS) entry which is preliminary data.</text>
</comment>
<keyword evidence="1" id="KW-0812">Transmembrane</keyword>
<dbReference type="AlphaFoldDB" id="A0A7W5GDZ7"/>
<dbReference type="EMBL" id="JACHXW010000031">
    <property type="protein sequence ID" value="MBB3155978.1"/>
    <property type="molecule type" value="Genomic_DNA"/>
</dbReference>
<dbReference type="Proteomes" id="UP000518605">
    <property type="component" value="Unassembled WGS sequence"/>
</dbReference>
<keyword evidence="3" id="KW-1185">Reference proteome</keyword>
<dbReference type="RefSeq" id="WP_183571094.1">
    <property type="nucleotide sequence ID" value="NZ_CBCSLB010000037.1"/>
</dbReference>
<feature type="transmembrane region" description="Helical" evidence="1">
    <location>
        <begin position="88"/>
        <end position="113"/>
    </location>
</feature>
<protein>
    <submittedName>
        <fullName evidence="2">Uncharacterized protein</fullName>
    </submittedName>
</protein>
<organism evidence="2 3">
    <name type="scientific">Paenibacillus endophyticus</name>
    <dbReference type="NCBI Taxonomy" id="1294268"/>
    <lineage>
        <taxon>Bacteria</taxon>
        <taxon>Bacillati</taxon>
        <taxon>Bacillota</taxon>
        <taxon>Bacilli</taxon>
        <taxon>Bacillales</taxon>
        <taxon>Paenibacillaceae</taxon>
        <taxon>Paenibacillus</taxon>
    </lineage>
</organism>
<keyword evidence="1" id="KW-1133">Transmembrane helix</keyword>
<feature type="transmembrane region" description="Helical" evidence="1">
    <location>
        <begin position="54"/>
        <end position="76"/>
    </location>
</feature>
<keyword evidence="1" id="KW-0472">Membrane</keyword>
<reference evidence="2 3" key="1">
    <citation type="submission" date="2020-08" db="EMBL/GenBank/DDBJ databases">
        <title>Genomic Encyclopedia of Type Strains, Phase III (KMG-III): the genomes of soil and plant-associated and newly described type strains.</title>
        <authorList>
            <person name="Whitman W."/>
        </authorList>
    </citation>
    <scope>NUCLEOTIDE SEQUENCE [LARGE SCALE GENOMIC DNA]</scope>
    <source>
        <strain evidence="2 3">CECT 8234</strain>
    </source>
</reference>
<proteinExistence type="predicted"/>
<name>A0A7W5GDZ7_9BACL</name>